<sequence length="184" mass="19633">MALLLVGLLFLWERMGFPLARPLWGGGMALAGVALLAMGLRDRTRFLWVIPGGALLGLGLGAWLGGNFGGLSFLGLTGLGFLLAYVLRPSEWWALIPGGVLLTLALVAFVEALWPGLDAAWLLFLGFAATFGVLFALGHRWALWPALGLLVPLAFWEGVGEALVPLALVFLGAWLLWRGLTGRA</sequence>
<keyword evidence="3" id="KW-1185">Reference proteome</keyword>
<keyword evidence="1" id="KW-1133">Transmembrane helix</keyword>
<feature type="transmembrane region" description="Helical" evidence="1">
    <location>
        <begin position="46"/>
        <end position="64"/>
    </location>
</feature>
<gene>
    <name evidence="2" type="ORF">TO73_1366</name>
</gene>
<feature type="transmembrane region" description="Helical" evidence="1">
    <location>
        <begin position="162"/>
        <end position="180"/>
    </location>
</feature>
<keyword evidence="1" id="KW-0812">Transmembrane</keyword>
<feature type="transmembrane region" description="Helical" evidence="1">
    <location>
        <begin position="93"/>
        <end position="114"/>
    </location>
</feature>
<evidence type="ECO:0000313" key="2">
    <source>
        <dbReference type="EMBL" id="ALJ91209.1"/>
    </source>
</evidence>
<name>A0ABN4IJZ4_THEA5</name>
<reference evidence="3" key="1">
    <citation type="journal article" date="2015" name="PLoS ONE">
        <title>Complete Genome Sequence of Thermus aquaticus Y51MC23.</title>
        <authorList>
            <person name="Brumm P.J."/>
            <person name="Monsma S."/>
            <person name="Keough B."/>
            <person name="Jasinovica S."/>
            <person name="Ferguson E."/>
            <person name="Schoenfeld T."/>
            <person name="Lodes M."/>
            <person name="Mead D.A."/>
        </authorList>
    </citation>
    <scope>NUCLEOTIDE SEQUENCE [LARGE SCALE GENOMIC DNA]</scope>
    <source>
        <strain evidence="3">BAA-2747 / Y51MC23</strain>
    </source>
</reference>
<evidence type="ECO:0000313" key="3">
    <source>
        <dbReference type="Proteomes" id="UP000058660"/>
    </source>
</evidence>
<evidence type="ECO:0000256" key="1">
    <source>
        <dbReference type="SAM" id="Phobius"/>
    </source>
</evidence>
<proteinExistence type="predicted"/>
<dbReference type="Proteomes" id="UP000058660">
    <property type="component" value="Chromosome"/>
</dbReference>
<feature type="transmembrane region" description="Helical" evidence="1">
    <location>
        <begin position="121"/>
        <end position="142"/>
    </location>
</feature>
<protein>
    <recommendedName>
        <fullName evidence="4">DUF4203 domain-containing protein</fullName>
    </recommendedName>
</protein>
<evidence type="ECO:0008006" key="4">
    <source>
        <dbReference type="Google" id="ProtNLM"/>
    </source>
</evidence>
<organism evidence="2 3">
    <name type="scientific">Thermus aquaticus (strain ATCC BAA-2747 / Y51MC23)</name>
    <dbReference type="NCBI Taxonomy" id="498848"/>
    <lineage>
        <taxon>Bacteria</taxon>
        <taxon>Thermotogati</taxon>
        <taxon>Deinococcota</taxon>
        <taxon>Deinococci</taxon>
        <taxon>Thermales</taxon>
        <taxon>Thermaceae</taxon>
        <taxon>Thermus</taxon>
    </lineage>
</organism>
<dbReference type="EMBL" id="CP010822">
    <property type="protein sequence ID" value="ALJ91209.1"/>
    <property type="molecule type" value="Genomic_DNA"/>
</dbReference>
<accession>A0ABN4IJZ4</accession>
<keyword evidence="1" id="KW-0472">Membrane</keyword>